<keyword evidence="3" id="KW-1185">Reference proteome</keyword>
<feature type="region of interest" description="Disordered" evidence="1">
    <location>
        <begin position="15"/>
        <end position="42"/>
    </location>
</feature>
<name>A0A1I0CB07_9FIRM</name>
<dbReference type="STRING" id="29364.SAMN04487772_109105"/>
<dbReference type="Proteomes" id="UP000199800">
    <property type="component" value="Unassembled WGS sequence"/>
</dbReference>
<dbReference type="EMBL" id="FOHN01000009">
    <property type="protein sequence ID" value="SET16691.1"/>
    <property type="molecule type" value="Genomic_DNA"/>
</dbReference>
<protein>
    <submittedName>
        <fullName evidence="2">Uncharacterized protein</fullName>
    </submittedName>
</protein>
<evidence type="ECO:0000313" key="3">
    <source>
        <dbReference type="Proteomes" id="UP000199800"/>
    </source>
</evidence>
<reference evidence="2 3" key="1">
    <citation type="submission" date="2016-10" db="EMBL/GenBank/DDBJ databases">
        <authorList>
            <person name="de Groot N.N."/>
        </authorList>
    </citation>
    <scope>NUCLEOTIDE SEQUENCE [LARGE SCALE GENOMIC DNA]</scope>
    <source>
        <strain evidence="2 3">DSM 1801</strain>
    </source>
</reference>
<feature type="compositionally biased region" description="Basic and acidic residues" evidence="1">
    <location>
        <begin position="15"/>
        <end position="36"/>
    </location>
</feature>
<gene>
    <name evidence="2" type="ORF">SAMN04487772_109105</name>
</gene>
<evidence type="ECO:0000256" key="1">
    <source>
        <dbReference type="SAM" id="MobiDB-lite"/>
    </source>
</evidence>
<organism evidence="2 3">
    <name type="scientific">[Clostridium] polysaccharolyticum</name>
    <dbReference type="NCBI Taxonomy" id="29364"/>
    <lineage>
        <taxon>Bacteria</taxon>
        <taxon>Bacillati</taxon>
        <taxon>Bacillota</taxon>
        <taxon>Clostridia</taxon>
        <taxon>Lachnospirales</taxon>
        <taxon>Lachnospiraceae</taxon>
    </lineage>
</organism>
<dbReference type="AlphaFoldDB" id="A0A1I0CB07"/>
<evidence type="ECO:0000313" key="2">
    <source>
        <dbReference type="EMBL" id="SET16691.1"/>
    </source>
</evidence>
<sequence>MNRLEKTAAKLARDYADKNVNDRPSKVTEQLKTRLKETRKKT</sequence>
<accession>A0A1I0CB07</accession>
<proteinExistence type="predicted"/>
<dbReference type="RefSeq" id="WP_278280385.1">
    <property type="nucleotide sequence ID" value="NZ_FOHN01000009.1"/>
</dbReference>